<name>A0A0W8FWV1_9ZZZZ</name>
<accession>A0A0W8FWV1</accession>
<protein>
    <submittedName>
        <fullName evidence="1">Uncharacterized protein</fullName>
    </submittedName>
</protein>
<gene>
    <name evidence="1" type="ORF">ASZ90_004818</name>
</gene>
<organism evidence="1">
    <name type="scientific">hydrocarbon metagenome</name>
    <dbReference type="NCBI Taxonomy" id="938273"/>
    <lineage>
        <taxon>unclassified sequences</taxon>
        <taxon>metagenomes</taxon>
        <taxon>ecological metagenomes</taxon>
    </lineage>
</organism>
<evidence type="ECO:0000313" key="1">
    <source>
        <dbReference type="EMBL" id="KUG25357.1"/>
    </source>
</evidence>
<dbReference type="EMBL" id="LNQE01000705">
    <property type="protein sequence ID" value="KUG25357.1"/>
    <property type="molecule type" value="Genomic_DNA"/>
</dbReference>
<comment type="caution">
    <text evidence="1">The sequence shown here is derived from an EMBL/GenBank/DDBJ whole genome shotgun (WGS) entry which is preliminary data.</text>
</comment>
<proteinExistence type="predicted"/>
<sequence>MEFQSIQIIGKDEVDNVNNTITVVNNYNDVLRYSLKGEVTGYEKDYTIQFEDEEIVQHKFSFKDGEKDKTFNLSVSQNDYNTITDFAVVIYNKKGKIVSSNGFSYKDMSISLTNSNKEDDNEFLLTFIPAFVDEVKKINVFVNELTTVKEPASFKVTNKSSSNIVMYPAIPESLTLDIDFSNNTFDENVSPLGKIYFEKQNSGKVEYELPIYINF</sequence>
<dbReference type="AlphaFoldDB" id="A0A0W8FWV1"/>
<reference evidence="1" key="1">
    <citation type="journal article" date="2015" name="Proc. Natl. Acad. Sci. U.S.A.">
        <title>Networks of energetic and metabolic interactions define dynamics in microbial communities.</title>
        <authorList>
            <person name="Embree M."/>
            <person name="Liu J.K."/>
            <person name="Al-Bassam M.M."/>
            <person name="Zengler K."/>
        </authorList>
    </citation>
    <scope>NUCLEOTIDE SEQUENCE</scope>
</reference>